<keyword evidence="4" id="KW-0804">Transcription</keyword>
<dbReference type="InterPro" id="IPR013324">
    <property type="entry name" value="RNA_pol_sigma_r3/r4-like"/>
</dbReference>
<evidence type="ECO:0000256" key="2">
    <source>
        <dbReference type="ARBA" id="ARBA00023015"/>
    </source>
</evidence>
<dbReference type="Pfam" id="PF08281">
    <property type="entry name" value="Sigma70_r4_2"/>
    <property type="match status" value="1"/>
</dbReference>
<organism evidence="8 9">
    <name type="scientific">Plantactinospora soyae</name>
    <dbReference type="NCBI Taxonomy" id="1544732"/>
    <lineage>
        <taxon>Bacteria</taxon>
        <taxon>Bacillati</taxon>
        <taxon>Actinomycetota</taxon>
        <taxon>Actinomycetes</taxon>
        <taxon>Micromonosporales</taxon>
        <taxon>Micromonosporaceae</taxon>
        <taxon>Plantactinospora</taxon>
    </lineage>
</organism>
<dbReference type="GO" id="GO:0003677">
    <property type="term" value="F:DNA binding"/>
    <property type="evidence" value="ECO:0007669"/>
    <property type="project" value="InterPro"/>
</dbReference>
<keyword evidence="3" id="KW-0731">Sigma factor</keyword>
<dbReference type="GO" id="GO:0016987">
    <property type="term" value="F:sigma factor activity"/>
    <property type="evidence" value="ECO:0007669"/>
    <property type="project" value="UniProtKB-KW"/>
</dbReference>
<dbReference type="InterPro" id="IPR039425">
    <property type="entry name" value="RNA_pol_sigma-70-like"/>
</dbReference>
<sequence>MSEDDAGGRAERFRSLHVETYADLLRFVERRVPGSEAEDVVSTVFLTAWRRFDELPEDARPWLFAVAHKTMANRTRGWLRRRALDVRVASFEAREPSDDDSTGTAVRIDLERAWAALSAADREVLALIAFDGLTAEQAAAVLGCRRSTFAMRLSRARKRLQSALEPAESDSRPSPRPHLLKEQQSWTRA</sequence>
<name>A0A927R3W5_9ACTN</name>
<comment type="similarity">
    <text evidence="1">Belongs to the sigma-70 factor family. ECF subfamily.</text>
</comment>
<evidence type="ECO:0000256" key="3">
    <source>
        <dbReference type="ARBA" id="ARBA00023082"/>
    </source>
</evidence>
<evidence type="ECO:0000256" key="5">
    <source>
        <dbReference type="SAM" id="MobiDB-lite"/>
    </source>
</evidence>
<proteinExistence type="inferred from homology"/>
<keyword evidence="2" id="KW-0805">Transcription regulation</keyword>
<evidence type="ECO:0000259" key="6">
    <source>
        <dbReference type="Pfam" id="PF04542"/>
    </source>
</evidence>
<dbReference type="Pfam" id="PF04542">
    <property type="entry name" value="Sigma70_r2"/>
    <property type="match status" value="1"/>
</dbReference>
<dbReference type="InterPro" id="IPR036388">
    <property type="entry name" value="WH-like_DNA-bd_sf"/>
</dbReference>
<gene>
    <name evidence="8" type="ORF">H4W31_007861</name>
</gene>
<dbReference type="Proteomes" id="UP000649753">
    <property type="component" value="Unassembled WGS sequence"/>
</dbReference>
<evidence type="ECO:0000256" key="1">
    <source>
        <dbReference type="ARBA" id="ARBA00010641"/>
    </source>
</evidence>
<dbReference type="CDD" id="cd06171">
    <property type="entry name" value="Sigma70_r4"/>
    <property type="match status" value="1"/>
</dbReference>
<dbReference type="Gene3D" id="1.10.1740.10">
    <property type="match status" value="1"/>
</dbReference>
<dbReference type="InterPro" id="IPR007627">
    <property type="entry name" value="RNA_pol_sigma70_r2"/>
</dbReference>
<dbReference type="InterPro" id="IPR013249">
    <property type="entry name" value="RNA_pol_sigma70_r4_t2"/>
</dbReference>
<dbReference type="InterPro" id="IPR013325">
    <property type="entry name" value="RNA_pol_sigma_r2"/>
</dbReference>
<keyword evidence="9" id="KW-1185">Reference proteome</keyword>
<feature type="domain" description="RNA polymerase sigma factor 70 region 4 type 2" evidence="7">
    <location>
        <begin position="109"/>
        <end position="160"/>
    </location>
</feature>
<dbReference type="EMBL" id="JADBEB010000001">
    <property type="protein sequence ID" value="MBE1492223.1"/>
    <property type="molecule type" value="Genomic_DNA"/>
</dbReference>
<evidence type="ECO:0000313" key="8">
    <source>
        <dbReference type="EMBL" id="MBE1492223.1"/>
    </source>
</evidence>
<dbReference type="AlphaFoldDB" id="A0A927R3W5"/>
<dbReference type="RefSeq" id="WP_192771163.1">
    <property type="nucleotide sequence ID" value="NZ_JADBEB010000001.1"/>
</dbReference>
<reference evidence="8" key="1">
    <citation type="submission" date="2020-10" db="EMBL/GenBank/DDBJ databases">
        <title>Sequencing the genomes of 1000 actinobacteria strains.</title>
        <authorList>
            <person name="Klenk H.-P."/>
        </authorList>
    </citation>
    <scope>NUCLEOTIDE SEQUENCE</scope>
    <source>
        <strain evidence="8">DSM 46832</strain>
    </source>
</reference>
<evidence type="ECO:0000256" key="4">
    <source>
        <dbReference type="ARBA" id="ARBA00023163"/>
    </source>
</evidence>
<dbReference type="Gene3D" id="1.10.10.10">
    <property type="entry name" value="Winged helix-like DNA-binding domain superfamily/Winged helix DNA-binding domain"/>
    <property type="match status" value="1"/>
</dbReference>
<feature type="region of interest" description="Disordered" evidence="5">
    <location>
        <begin position="161"/>
        <end position="189"/>
    </location>
</feature>
<dbReference type="InterPro" id="IPR014284">
    <property type="entry name" value="RNA_pol_sigma-70_dom"/>
</dbReference>
<dbReference type="PANTHER" id="PTHR43133">
    <property type="entry name" value="RNA POLYMERASE ECF-TYPE SIGMA FACTO"/>
    <property type="match status" value="1"/>
</dbReference>
<evidence type="ECO:0000259" key="7">
    <source>
        <dbReference type="Pfam" id="PF08281"/>
    </source>
</evidence>
<feature type="domain" description="RNA polymerase sigma-70 region 2" evidence="6">
    <location>
        <begin position="21"/>
        <end position="76"/>
    </location>
</feature>
<protein>
    <submittedName>
        <fullName evidence="8">RNA polymerase sigma-70 factor (ECF subfamily)</fullName>
    </submittedName>
</protein>
<dbReference type="GO" id="GO:0006352">
    <property type="term" value="P:DNA-templated transcription initiation"/>
    <property type="evidence" value="ECO:0007669"/>
    <property type="project" value="InterPro"/>
</dbReference>
<evidence type="ECO:0000313" key="9">
    <source>
        <dbReference type="Proteomes" id="UP000649753"/>
    </source>
</evidence>
<dbReference type="PANTHER" id="PTHR43133:SF25">
    <property type="entry name" value="RNA POLYMERASE SIGMA FACTOR RFAY-RELATED"/>
    <property type="match status" value="1"/>
</dbReference>
<dbReference type="SUPFAM" id="SSF88659">
    <property type="entry name" value="Sigma3 and sigma4 domains of RNA polymerase sigma factors"/>
    <property type="match status" value="1"/>
</dbReference>
<accession>A0A927R3W5</accession>
<comment type="caution">
    <text evidence="8">The sequence shown here is derived from an EMBL/GenBank/DDBJ whole genome shotgun (WGS) entry which is preliminary data.</text>
</comment>
<dbReference type="SUPFAM" id="SSF88946">
    <property type="entry name" value="Sigma2 domain of RNA polymerase sigma factors"/>
    <property type="match status" value="1"/>
</dbReference>
<dbReference type="NCBIfam" id="TIGR02937">
    <property type="entry name" value="sigma70-ECF"/>
    <property type="match status" value="1"/>
</dbReference>